<sequence length="153" mass="17566">MAGEGKEQKKEKDEGSGSKKRGRREGRERKRGREGGMDKEGWERKVIGKEGSGRRKEGEGDTGSFPSNGLPVICKQTSGRKLQRHNAGLRWLWRRTFPPSHHLFLDRCPIFPRFNSRFLKSIIFPVSVFVVHRELICHFAICSRASRRLFSTA</sequence>
<feature type="region of interest" description="Disordered" evidence="1">
    <location>
        <begin position="1"/>
        <end position="70"/>
    </location>
</feature>
<feature type="compositionally biased region" description="Basic and acidic residues" evidence="1">
    <location>
        <begin position="1"/>
        <end position="17"/>
    </location>
</feature>
<dbReference type="AlphaFoldDB" id="A0A5B7K746"/>
<feature type="compositionally biased region" description="Basic and acidic residues" evidence="1">
    <location>
        <begin position="25"/>
        <end position="59"/>
    </location>
</feature>
<protein>
    <submittedName>
        <fullName evidence="2">Uncharacterized protein</fullName>
    </submittedName>
</protein>
<comment type="caution">
    <text evidence="2">The sequence shown here is derived from an EMBL/GenBank/DDBJ whole genome shotgun (WGS) entry which is preliminary data.</text>
</comment>
<evidence type="ECO:0000313" key="2">
    <source>
        <dbReference type="EMBL" id="MPD06252.1"/>
    </source>
</evidence>
<dbReference type="EMBL" id="VSRR010150148">
    <property type="protein sequence ID" value="MPD06252.1"/>
    <property type="molecule type" value="Genomic_DNA"/>
</dbReference>
<reference evidence="2 3" key="1">
    <citation type="submission" date="2019-05" db="EMBL/GenBank/DDBJ databases">
        <title>Another draft genome of Portunus trituberculatus and its Hox gene families provides insights of decapod evolution.</title>
        <authorList>
            <person name="Jeong J.-H."/>
            <person name="Song I."/>
            <person name="Kim S."/>
            <person name="Choi T."/>
            <person name="Kim D."/>
            <person name="Ryu S."/>
            <person name="Kim W."/>
        </authorList>
    </citation>
    <scope>NUCLEOTIDE SEQUENCE [LARGE SCALE GENOMIC DNA]</scope>
    <source>
        <tissue evidence="2">Muscle</tissue>
    </source>
</reference>
<proteinExistence type="predicted"/>
<name>A0A5B7K746_PORTR</name>
<gene>
    <name evidence="2" type="ORF">E2C01_102055</name>
</gene>
<evidence type="ECO:0000313" key="3">
    <source>
        <dbReference type="Proteomes" id="UP000324222"/>
    </source>
</evidence>
<accession>A0A5B7K746</accession>
<organism evidence="2 3">
    <name type="scientific">Portunus trituberculatus</name>
    <name type="common">Swimming crab</name>
    <name type="synonym">Neptunus trituberculatus</name>
    <dbReference type="NCBI Taxonomy" id="210409"/>
    <lineage>
        <taxon>Eukaryota</taxon>
        <taxon>Metazoa</taxon>
        <taxon>Ecdysozoa</taxon>
        <taxon>Arthropoda</taxon>
        <taxon>Crustacea</taxon>
        <taxon>Multicrustacea</taxon>
        <taxon>Malacostraca</taxon>
        <taxon>Eumalacostraca</taxon>
        <taxon>Eucarida</taxon>
        <taxon>Decapoda</taxon>
        <taxon>Pleocyemata</taxon>
        <taxon>Brachyura</taxon>
        <taxon>Eubrachyura</taxon>
        <taxon>Portunoidea</taxon>
        <taxon>Portunidae</taxon>
        <taxon>Portuninae</taxon>
        <taxon>Portunus</taxon>
    </lineage>
</organism>
<evidence type="ECO:0000256" key="1">
    <source>
        <dbReference type="SAM" id="MobiDB-lite"/>
    </source>
</evidence>
<dbReference type="Proteomes" id="UP000324222">
    <property type="component" value="Unassembled WGS sequence"/>
</dbReference>
<keyword evidence="3" id="KW-1185">Reference proteome</keyword>